<evidence type="ECO:0000313" key="3">
    <source>
        <dbReference type="Proteomes" id="UP000214760"/>
    </source>
</evidence>
<dbReference type="PANTHER" id="PTHR30595:SF6">
    <property type="entry name" value="SCHLAFEN ALBA-2 DOMAIN-CONTAINING PROTEIN"/>
    <property type="match status" value="1"/>
</dbReference>
<accession>A0A1I6JWH0</accession>
<gene>
    <name evidence="2" type="ORF">SAMN02910262_02024</name>
</gene>
<dbReference type="Gene3D" id="3.30.950.30">
    <property type="entry name" value="Schlafen, AAA domain"/>
    <property type="match status" value="1"/>
</dbReference>
<dbReference type="InterPro" id="IPR007421">
    <property type="entry name" value="Schlafen_AlbA_2_dom"/>
</dbReference>
<keyword evidence="2" id="KW-0238">DNA-binding</keyword>
<dbReference type="Gene3D" id="3.30.565.60">
    <property type="match status" value="1"/>
</dbReference>
<reference evidence="2 3" key="1">
    <citation type="submission" date="2016-10" db="EMBL/GenBank/DDBJ databases">
        <authorList>
            <person name="de Groot N.N."/>
        </authorList>
    </citation>
    <scope>NUCLEOTIDE SEQUENCE [LARGE SCALE GENOMIC DNA]</scope>
    <source>
        <strain evidence="2 3">F</strain>
    </source>
</reference>
<dbReference type="RefSeq" id="WP_242841598.1">
    <property type="nucleotide sequence ID" value="NZ_FOZC01000012.1"/>
</dbReference>
<evidence type="ECO:0000259" key="1">
    <source>
        <dbReference type="Pfam" id="PF04326"/>
    </source>
</evidence>
<dbReference type="GO" id="GO:0003677">
    <property type="term" value="F:DNA binding"/>
    <property type="evidence" value="ECO:0007669"/>
    <property type="project" value="UniProtKB-KW"/>
</dbReference>
<protein>
    <submittedName>
        <fullName evidence="2">Putative DNA-binding domain-containing protein</fullName>
    </submittedName>
</protein>
<dbReference type="InterPro" id="IPR038461">
    <property type="entry name" value="Schlafen_AlbA_2_dom_sf"/>
</dbReference>
<organism evidence="2 3">
    <name type="scientific">[Clostridium] aminophilum</name>
    <dbReference type="NCBI Taxonomy" id="1526"/>
    <lineage>
        <taxon>Bacteria</taxon>
        <taxon>Bacillati</taxon>
        <taxon>Bacillota</taxon>
        <taxon>Clostridia</taxon>
        <taxon>Lachnospirales</taxon>
        <taxon>Lachnospiraceae</taxon>
    </lineage>
</organism>
<feature type="domain" description="Schlafen AlbA-2" evidence="1">
    <location>
        <begin position="6"/>
        <end position="96"/>
    </location>
</feature>
<sequence length="334" mass="36983">MLPTKETLTIEFKSDKRKLQNSDIFDAVVAFANTEGGDLYLGIEDSGEVTGVHKDHMDPSTLGAFIANNTLPPVAIRAEIIEDIYPVLKISVPKSYSGIVATITGKIQRRQIKADGTPENVPMYPAEFATRLSDLRMLDYSAMPLLDCTTEDFDPVEIEHLRNLILAYNGEATLLQLPNDDLFKALGFVRDFNGQLIPTVTGILMIGRVPVIKRYIPTHSSSFQVLSGTDIKVNDDICLPLLSTIDKINTYMEAWNPEQEIEMGLFRVSVPAFNKRAFREALVNAFSHRDYSKMGRVRVAVSDDGLTIANPGGFIEGVSIKNLLTAEPHGRNPQ</sequence>
<dbReference type="Pfam" id="PF04326">
    <property type="entry name" value="SLFN_AlbA_2"/>
    <property type="match status" value="1"/>
</dbReference>
<dbReference type="EMBL" id="FOZC01000012">
    <property type="protein sequence ID" value="SFR83307.1"/>
    <property type="molecule type" value="Genomic_DNA"/>
</dbReference>
<evidence type="ECO:0000313" key="2">
    <source>
        <dbReference type="EMBL" id="SFR83307.1"/>
    </source>
</evidence>
<proteinExistence type="predicted"/>
<dbReference type="AlphaFoldDB" id="A0A1I6JWH0"/>
<dbReference type="InterPro" id="IPR038475">
    <property type="entry name" value="RecG_C_sf"/>
</dbReference>
<name>A0A1I6JWH0_9FIRM</name>
<dbReference type="PANTHER" id="PTHR30595">
    <property type="entry name" value="GLPR-RELATED TRANSCRIPTIONAL REPRESSOR"/>
    <property type="match status" value="1"/>
</dbReference>
<dbReference type="Proteomes" id="UP000214760">
    <property type="component" value="Unassembled WGS sequence"/>
</dbReference>